<gene>
    <name evidence="1" type="ORF">C8F04DRAFT_895723</name>
</gene>
<dbReference type="Proteomes" id="UP001218188">
    <property type="component" value="Unassembled WGS sequence"/>
</dbReference>
<organism evidence="1 2">
    <name type="scientific">Mycena alexandri</name>
    <dbReference type="NCBI Taxonomy" id="1745969"/>
    <lineage>
        <taxon>Eukaryota</taxon>
        <taxon>Fungi</taxon>
        <taxon>Dikarya</taxon>
        <taxon>Basidiomycota</taxon>
        <taxon>Agaricomycotina</taxon>
        <taxon>Agaricomycetes</taxon>
        <taxon>Agaricomycetidae</taxon>
        <taxon>Agaricales</taxon>
        <taxon>Marasmiineae</taxon>
        <taxon>Mycenaceae</taxon>
        <taxon>Mycena</taxon>
    </lineage>
</organism>
<feature type="non-terminal residue" evidence="1">
    <location>
        <position position="126"/>
    </location>
</feature>
<reference evidence="1" key="1">
    <citation type="submission" date="2023-03" db="EMBL/GenBank/DDBJ databases">
        <title>Massive genome expansion in bonnet fungi (Mycena s.s.) driven by repeated elements and novel gene families across ecological guilds.</title>
        <authorList>
            <consortium name="Lawrence Berkeley National Laboratory"/>
            <person name="Harder C.B."/>
            <person name="Miyauchi S."/>
            <person name="Viragh M."/>
            <person name="Kuo A."/>
            <person name="Thoen E."/>
            <person name="Andreopoulos B."/>
            <person name="Lu D."/>
            <person name="Skrede I."/>
            <person name="Drula E."/>
            <person name="Henrissat B."/>
            <person name="Morin E."/>
            <person name="Kohler A."/>
            <person name="Barry K."/>
            <person name="LaButti K."/>
            <person name="Morin E."/>
            <person name="Salamov A."/>
            <person name="Lipzen A."/>
            <person name="Mereny Z."/>
            <person name="Hegedus B."/>
            <person name="Baldrian P."/>
            <person name="Stursova M."/>
            <person name="Weitz H."/>
            <person name="Taylor A."/>
            <person name="Grigoriev I.V."/>
            <person name="Nagy L.G."/>
            <person name="Martin F."/>
            <person name="Kauserud H."/>
        </authorList>
    </citation>
    <scope>NUCLEOTIDE SEQUENCE</scope>
    <source>
        <strain evidence="1">CBHHK200</strain>
    </source>
</reference>
<sequence>PQSEYTPVALKTLADHADLFRIVSPVDVDVFESLLVEHPNQPFVRSVVVGLREGFWPWANTQPGPGVYPETHDAADFPLKDERERAFVRQQRDEEIALGRFSPSFGRDLLPGMYSMPIHVVPKPES</sequence>
<evidence type="ECO:0000313" key="2">
    <source>
        <dbReference type="Proteomes" id="UP001218188"/>
    </source>
</evidence>
<keyword evidence="2" id="KW-1185">Reference proteome</keyword>
<accession>A0AAD6SE74</accession>
<evidence type="ECO:0000313" key="1">
    <source>
        <dbReference type="EMBL" id="KAJ7024415.1"/>
    </source>
</evidence>
<protein>
    <submittedName>
        <fullName evidence="1">Uncharacterized protein</fullName>
    </submittedName>
</protein>
<comment type="caution">
    <text evidence="1">The sequence shown here is derived from an EMBL/GenBank/DDBJ whole genome shotgun (WGS) entry which is preliminary data.</text>
</comment>
<feature type="non-terminal residue" evidence="1">
    <location>
        <position position="1"/>
    </location>
</feature>
<dbReference type="EMBL" id="JARJCM010000171">
    <property type="protein sequence ID" value="KAJ7024415.1"/>
    <property type="molecule type" value="Genomic_DNA"/>
</dbReference>
<proteinExistence type="predicted"/>
<name>A0AAD6SE74_9AGAR</name>
<dbReference type="AlphaFoldDB" id="A0AAD6SE74"/>